<evidence type="ECO:0000256" key="1">
    <source>
        <dbReference type="ARBA" id="ARBA00004123"/>
    </source>
</evidence>
<gene>
    <name evidence="9" type="ORF">DEO72_LG2g3613</name>
</gene>
<dbReference type="PROSITE" id="PS50888">
    <property type="entry name" value="BHLH"/>
    <property type="match status" value="2"/>
</dbReference>
<feature type="domain" description="BHLH" evidence="8">
    <location>
        <begin position="250"/>
        <end position="300"/>
    </location>
</feature>
<dbReference type="Proteomes" id="UP000501690">
    <property type="component" value="Linkage Group LG2"/>
</dbReference>
<comment type="subcellular location">
    <subcellularLocation>
        <location evidence="1">Nucleus</location>
    </subcellularLocation>
</comment>
<keyword evidence="5" id="KW-0539">Nucleus</keyword>
<keyword evidence="10" id="KW-1185">Reference proteome</keyword>
<dbReference type="Pfam" id="PF00010">
    <property type="entry name" value="HLH"/>
    <property type="match status" value="2"/>
</dbReference>
<feature type="domain" description="BHLH" evidence="8">
    <location>
        <begin position="58"/>
        <end position="108"/>
    </location>
</feature>
<dbReference type="AlphaFoldDB" id="A0A4D6L467"/>
<dbReference type="PANTHER" id="PTHR46772:SF8">
    <property type="entry name" value="TRANSCRIPTION FACTOR BHLH95"/>
    <property type="match status" value="1"/>
</dbReference>
<evidence type="ECO:0000256" key="6">
    <source>
        <dbReference type="SAM" id="Coils"/>
    </source>
</evidence>
<dbReference type="GO" id="GO:0009960">
    <property type="term" value="P:endosperm development"/>
    <property type="evidence" value="ECO:0007669"/>
    <property type="project" value="InterPro"/>
</dbReference>
<keyword evidence="6" id="KW-0175">Coiled coil</keyword>
<feature type="coiled-coil region" evidence="6">
    <location>
        <begin position="290"/>
        <end position="317"/>
    </location>
</feature>
<name>A0A4D6L467_VIGUN</name>
<feature type="region of interest" description="Disordered" evidence="7">
    <location>
        <begin position="1"/>
        <end position="61"/>
    </location>
</feature>
<dbReference type="SUPFAM" id="SSF47459">
    <property type="entry name" value="HLH, helix-loop-helix DNA-binding domain"/>
    <property type="match status" value="2"/>
</dbReference>
<evidence type="ECO:0000256" key="3">
    <source>
        <dbReference type="ARBA" id="ARBA00023125"/>
    </source>
</evidence>
<reference evidence="9 10" key="1">
    <citation type="submission" date="2019-04" db="EMBL/GenBank/DDBJ databases">
        <title>An improved genome assembly and genetic linkage map for asparagus bean, Vigna unguiculata ssp. sesquipedialis.</title>
        <authorList>
            <person name="Xia Q."/>
            <person name="Zhang R."/>
            <person name="Dong Y."/>
        </authorList>
    </citation>
    <scope>NUCLEOTIDE SEQUENCE [LARGE SCALE GENOMIC DNA]</scope>
    <source>
        <tissue evidence="9">Leaf</tissue>
    </source>
</reference>
<accession>A0A4D6L467</accession>
<dbReference type="SUPFAM" id="SSF55021">
    <property type="entry name" value="ACT-like"/>
    <property type="match status" value="1"/>
</dbReference>
<dbReference type="Gene3D" id="4.10.280.10">
    <property type="entry name" value="Helix-loop-helix DNA-binding domain"/>
    <property type="match status" value="2"/>
</dbReference>
<dbReference type="CDD" id="cd11393">
    <property type="entry name" value="bHLH_AtbHLH_like"/>
    <property type="match status" value="2"/>
</dbReference>
<feature type="compositionally biased region" description="Basic and acidic residues" evidence="7">
    <location>
        <begin position="25"/>
        <end position="34"/>
    </location>
</feature>
<dbReference type="GO" id="GO:0003700">
    <property type="term" value="F:DNA-binding transcription factor activity"/>
    <property type="evidence" value="ECO:0007669"/>
    <property type="project" value="InterPro"/>
</dbReference>
<evidence type="ECO:0000256" key="5">
    <source>
        <dbReference type="ARBA" id="ARBA00023242"/>
    </source>
</evidence>
<dbReference type="InterPro" id="IPR045239">
    <property type="entry name" value="bHLH95_bHLH"/>
</dbReference>
<dbReference type="GO" id="GO:0046983">
    <property type="term" value="F:protein dimerization activity"/>
    <property type="evidence" value="ECO:0007669"/>
    <property type="project" value="InterPro"/>
</dbReference>
<dbReference type="GO" id="GO:0003677">
    <property type="term" value="F:DNA binding"/>
    <property type="evidence" value="ECO:0007669"/>
    <property type="project" value="UniProtKB-KW"/>
</dbReference>
<evidence type="ECO:0000313" key="10">
    <source>
        <dbReference type="Proteomes" id="UP000501690"/>
    </source>
</evidence>
<protein>
    <submittedName>
        <fullName evidence="9">Transcription factor MYC2</fullName>
    </submittedName>
</protein>
<dbReference type="EMBL" id="CP039346">
    <property type="protein sequence ID" value="QCD83270.1"/>
    <property type="molecule type" value="Genomic_DNA"/>
</dbReference>
<feature type="compositionally biased region" description="Polar residues" evidence="7">
    <location>
        <begin position="44"/>
        <end position="53"/>
    </location>
</feature>
<dbReference type="InterPro" id="IPR036638">
    <property type="entry name" value="HLH_DNA-bd_sf"/>
</dbReference>
<keyword evidence="4" id="KW-0804">Transcription</keyword>
<proteinExistence type="predicted"/>
<keyword evidence="2" id="KW-0805">Transcription regulation</keyword>
<dbReference type="CDD" id="cd02116">
    <property type="entry name" value="ACT"/>
    <property type="match status" value="1"/>
</dbReference>
<feature type="coiled-coil region" evidence="6">
    <location>
        <begin position="98"/>
        <end position="125"/>
    </location>
</feature>
<dbReference type="InterPro" id="IPR045865">
    <property type="entry name" value="ACT-like_dom_sf"/>
</dbReference>
<evidence type="ECO:0000256" key="7">
    <source>
        <dbReference type="SAM" id="MobiDB-lite"/>
    </source>
</evidence>
<evidence type="ECO:0000259" key="8">
    <source>
        <dbReference type="PROSITE" id="PS50888"/>
    </source>
</evidence>
<dbReference type="GO" id="GO:0005634">
    <property type="term" value="C:nucleus"/>
    <property type="evidence" value="ECO:0007669"/>
    <property type="project" value="UniProtKB-SubCell"/>
</dbReference>
<organism evidence="9 10">
    <name type="scientific">Vigna unguiculata</name>
    <name type="common">Cowpea</name>
    <dbReference type="NCBI Taxonomy" id="3917"/>
    <lineage>
        <taxon>Eukaryota</taxon>
        <taxon>Viridiplantae</taxon>
        <taxon>Streptophyta</taxon>
        <taxon>Embryophyta</taxon>
        <taxon>Tracheophyta</taxon>
        <taxon>Spermatophyta</taxon>
        <taxon>Magnoliopsida</taxon>
        <taxon>eudicotyledons</taxon>
        <taxon>Gunneridae</taxon>
        <taxon>Pentapetalae</taxon>
        <taxon>rosids</taxon>
        <taxon>fabids</taxon>
        <taxon>Fabales</taxon>
        <taxon>Fabaceae</taxon>
        <taxon>Papilionoideae</taxon>
        <taxon>50 kb inversion clade</taxon>
        <taxon>NPAAA clade</taxon>
        <taxon>indigoferoid/millettioid clade</taxon>
        <taxon>Phaseoleae</taxon>
        <taxon>Vigna</taxon>
    </lineage>
</organism>
<evidence type="ECO:0000313" key="9">
    <source>
        <dbReference type="EMBL" id="QCD83270.1"/>
    </source>
</evidence>
<feature type="compositionally biased region" description="Polar residues" evidence="7">
    <location>
        <begin position="11"/>
        <end position="24"/>
    </location>
</feature>
<evidence type="ECO:0000256" key="4">
    <source>
        <dbReference type="ARBA" id="ARBA00023163"/>
    </source>
</evidence>
<dbReference type="InterPro" id="IPR044278">
    <property type="entry name" value="BHLH95-like"/>
</dbReference>
<sequence>MLFMSEDQSSHDTNVLWGNTNSQKQKNEKDEGVMKKKRNRELNKATSAEGNAENNRESDHEMHIWTERERRKKMKTMFASLHALLPHVPSKADKSTVVDEAVSYIKNLERTLEKLEKQKEERVRCGSTFGYGSSSPSMFMTAQGLSSNYGFSNAIMGTSSNALLLPAQQQPVAFDKTWASSNMVLNVCGDEAQFCICAAHKPDTSSSSNRSSEIKTNQNLAVNTMSNEDVVDENEKKIITSGEESYDPGTNTELHLSIERGRRKKMKEMFDDLSALLPQLPSKADKATIVNEAVNYIKVLQETLEKLERKKEERAEDGLKQIMGKSCCAVSVSEKQKVGFDKTWAASNMVLNIRGNEAQFSICSVHKPGLMTNIVSVLEKHNIELISATISTNGNGGTCMIQVHGKQASAANSMEETYRKAAEEIMPWIS</sequence>
<keyword evidence="3" id="KW-0238">DNA-binding</keyword>
<dbReference type="InterPro" id="IPR011598">
    <property type="entry name" value="bHLH_dom"/>
</dbReference>
<evidence type="ECO:0000256" key="2">
    <source>
        <dbReference type="ARBA" id="ARBA00023015"/>
    </source>
</evidence>
<dbReference type="SMART" id="SM00353">
    <property type="entry name" value="HLH"/>
    <property type="match status" value="2"/>
</dbReference>
<dbReference type="PANTHER" id="PTHR46772">
    <property type="entry name" value="BHLH DOMAIN-CONTAINING PROTEIN"/>
    <property type="match status" value="1"/>
</dbReference>